<dbReference type="InterPro" id="IPR050446">
    <property type="entry name" value="FAD-oxidoreductase/Apoptosis"/>
</dbReference>
<keyword evidence="4" id="KW-0560">Oxidoreductase</keyword>
<dbReference type="InterPro" id="IPR023753">
    <property type="entry name" value="FAD/NAD-binding_dom"/>
</dbReference>
<dbReference type="OrthoDB" id="7809559at2"/>
<reference evidence="7 8" key="1">
    <citation type="submission" date="2018-08" db="EMBL/GenBank/DDBJ databases">
        <title>Erythrobacter zhengii sp.nov., a bacterium isolated from deep-sea sediment.</title>
        <authorList>
            <person name="Fang C."/>
            <person name="Wu Y.-H."/>
            <person name="Sun C."/>
            <person name="Wang H."/>
            <person name="Cheng H."/>
            <person name="Meng F.-X."/>
            <person name="Wang C.-S."/>
            <person name="Xu X.-W."/>
        </authorList>
    </citation>
    <scope>NUCLEOTIDE SEQUENCE [LARGE SCALE GENOMIC DNA]</scope>
    <source>
        <strain evidence="7 8">V18</strain>
    </source>
</reference>
<organism evidence="7 8">
    <name type="scientific">Aurantiacibacter zhengii</name>
    <dbReference type="NCBI Taxonomy" id="2307003"/>
    <lineage>
        <taxon>Bacteria</taxon>
        <taxon>Pseudomonadati</taxon>
        <taxon>Pseudomonadota</taxon>
        <taxon>Alphaproteobacteria</taxon>
        <taxon>Sphingomonadales</taxon>
        <taxon>Erythrobacteraceae</taxon>
        <taxon>Aurantiacibacter</taxon>
    </lineage>
</organism>
<dbReference type="EMBL" id="QXFL01000002">
    <property type="protein sequence ID" value="RIV87992.1"/>
    <property type="molecule type" value="Genomic_DNA"/>
</dbReference>
<evidence type="ECO:0000259" key="5">
    <source>
        <dbReference type="Pfam" id="PF07992"/>
    </source>
</evidence>
<evidence type="ECO:0000256" key="1">
    <source>
        <dbReference type="ARBA" id="ARBA00001974"/>
    </source>
</evidence>
<evidence type="ECO:0000313" key="8">
    <source>
        <dbReference type="Proteomes" id="UP000286576"/>
    </source>
</evidence>
<name>A0A418NVF2_9SPHN</name>
<dbReference type="GO" id="GO:0016651">
    <property type="term" value="F:oxidoreductase activity, acting on NAD(P)H"/>
    <property type="evidence" value="ECO:0007669"/>
    <property type="project" value="TreeGrafter"/>
</dbReference>
<dbReference type="InterPro" id="IPR028202">
    <property type="entry name" value="Reductase_C"/>
</dbReference>
<evidence type="ECO:0000256" key="4">
    <source>
        <dbReference type="ARBA" id="ARBA00023002"/>
    </source>
</evidence>
<accession>A0A418NVF2</accession>
<evidence type="ECO:0000256" key="2">
    <source>
        <dbReference type="ARBA" id="ARBA00022630"/>
    </source>
</evidence>
<feature type="domain" description="Reductase C-terminal" evidence="6">
    <location>
        <begin position="327"/>
        <end position="410"/>
    </location>
</feature>
<proteinExistence type="predicted"/>
<dbReference type="Proteomes" id="UP000286576">
    <property type="component" value="Unassembled WGS sequence"/>
</dbReference>
<dbReference type="AlphaFoldDB" id="A0A418NVF2"/>
<gene>
    <name evidence="7" type="ORF">D2V07_06740</name>
</gene>
<evidence type="ECO:0000256" key="3">
    <source>
        <dbReference type="ARBA" id="ARBA00022827"/>
    </source>
</evidence>
<dbReference type="Pfam" id="PF14759">
    <property type="entry name" value="Reductase_C"/>
    <property type="match status" value="1"/>
</dbReference>
<dbReference type="InterPro" id="IPR036188">
    <property type="entry name" value="FAD/NAD-bd_sf"/>
</dbReference>
<keyword evidence="3" id="KW-0274">FAD</keyword>
<dbReference type="RefSeq" id="WP_119585952.1">
    <property type="nucleotide sequence ID" value="NZ_CAWODQ010000012.1"/>
</dbReference>
<dbReference type="PRINTS" id="PR00368">
    <property type="entry name" value="FADPNR"/>
</dbReference>
<dbReference type="InterPro" id="IPR016156">
    <property type="entry name" value="FAD/NAD-linked_Rdtase_dimer_sf"/>
</dbReference>
<dbReference type="SUPFAM" id="SSF51905">
    <property type="entry name" value="FAD/NAD(P)-binding domain"/>
    <property type="match status" value="1"/>
</dbReference>
<dbReference type="GO" id="GO:0005737">
    <property type="term" value="C:cytoplasm"/>
    <property type="evidence" value="ECO:0007669"/>
    <property type="project" value="TreeGrafter"/>
</dbReference>
<protein>
    <submittedName>
        <fullName evidence="7">NAD(P)/FAD-dependent oxidoreductase</fullName>
    </submittedName>
</protein>
<evidence type="ECO:0000259" key="6">
    <source>
        <dbReference type="Pfam" id="PF14759"/>
    </source>
</evidence>
<feature type="domain" description="FAD/NAD(P)-binding" evidence="5">
    <location>
        <begin position="8"/>
        <end position="308"/>
    </location>
</feature>
<dbReference type="Gene3D" id="3.30.390.30">
    <property type="match status" value="1"/>
</dbReference>
<dbReference type="Gene3D" id="3.50.50.60">
    <property type="entry name" value="FAD/NAD(P)-binding domain"/>
    <property type="match status" value="2"/>
</dbReference>
<evidence type="ECO:0000313" key="7">
    <source>
        <dbReference type="EMBL" id="RIV87992.1"/>
    </source>
</evidence>
<dbReference type="PRINTS" id="PR00411">
    <property type="entry name" value="PNDRDTASEI"/>
</dbReference>
<keyword evidence="8" id="KW-1185">Reference proteome</keyword>
<sequence length="412" mass="44720">MIRADQPDVLIVGTGHAGAQVAVSLRQHGFEGKVTMLSRDRELPYERPPLSKEYLARDKPFERIMIRPARFWEDKGIDLRLEADVVGIDPVAHVAKLRNRGSLRYGKLIWAGGGDPRLMNCPGADLANIHSVRTRADVDAIMAAIDGGARRVVVIGGGYIGLEAAAVLRKLNCKVTVLEAQPRVLCRVAGEDLSQFFHEEHRRQGVDLRLETAVSSFKGEDGSVTSVQLADGANILADLVIVGIGILPSVEPLIAAGAEGQNGVDVNQFCQTTLPDIYSVGDCAAHKNAYADGARIRLESVQNANDMATVVAKSICGQSSAYDAVPWFWSNQYDLRLQTVGLSIGHDATVLRGEPAERKFSVIYLKDGRVLALDCVNSTRDYVEGRKLVEARAKVCRNELANAQVPLKSCIS</sequence>
<dbReference type="Pfam" id="PF07992">
    <property type="entry name" value="Pyr_redox_2"/>
    <property type="match status" value="1"/>
</dbReference>
<comment type="cofactor">
    <cofactor evidence="1">
        <name>FAD</name>
        <dbReference type="ChEBI" id="CHEBI:57692"/>
    </cofactor>
</comment>
<comment type="caution">
    <text evidence="7">The sequence shown here is derived from an EMBL/GenBank/DDBJ whole genome shotgun (WGS) entry which is preliminary data.</text>
</comment>
<dbReference type="SUPFAM" id="SSF55424">
    <property type="entry name" value="FAD/NAD-linked reductases, dimerisation (C-terminal) domain"/>
    <property type="match status" value="1"/>
</dbReference>
<keyword evidence="2" id="KW-0285">Flavoprotein</keyword>
<dbReference type="PANTHER" id="PTHR43557">
    <property type="entry name" value="APOPTOSIS-INDUCING FACTOR 1"/>
    <property type="match status" value="1"/>
</dbReference>
<dbReference type="PANTHER" id="PTHR43557:SF2">
    <property type="entry name" value="RIESKE DOMAIN-CONTAINING PROTEIN-RELATED"/>
    <property type="match status" value="1"/>
</dbReference>